<evidence type="ECO:0000256" key="2">
    <source>
        <dbReference type="PIRSR" id="PIRSR640255-2"/>
    </source>
</evidence>
<feature type="binding site" evidence="2">
    <location>
        <position position="524"/>
    </location>
    <ligand>
        <name>Mg(2+)</name>
        <dbReference type="ChEBI" id="CHEBI:18420"/>
        <note>catalytic</note>
    </ligand>
</feature>
<dbReference type="InterPro" id="IPR012854">
    <property type="entry name" value="Cu_amine_oxidase-like_N"/>
</dbReference>
<reference evidence="5 6" key="1">
    <citation type="submission" date="2018-09" db="EMBL/GenBank/DDBJ databases">
        <title>Discovery and Ecogenomic Context for Candidatus Cryosericales, a Global Caldiserica Order Active in Thawing Permafrost.</title>
        <authorList>
            <person name="Martinez M.A."/>
            <person name="Woodcroft B.J."/>
            <person name="Ignacio Espinoza J.C."/>
            <person name="Zayed A."/>
            <person name="Singleton C.M."/>
            <person name="Boyd J."/>
            <person name="Li Y.-F."/>
            <person name="Purvine S."/>
            <person name="Maughan H."/>
            <person name="Hodgkins S.B."/>
            <person name="Anderson D."/>
            <person name="Sederholm M."/>
            <person name="Temperton B."/>
            <person name="Saleska S.R."/>
            <person name="Tyson G.W."/>
            <person name="Rich V.I."/>
        </authorList>
    </citation>
    <scope>NUCLEOTIDE SEQUENCE [LARGE SCALE GENOMIC DNA]</scope>
    <source>
        <strain evidence="5 6">SMC7</strain>
    </source>
</reference>
<sequence>MHDFQLAFSVKTVKEWLEIRQHIRHLLQLRLFLLDFRPFLQCLMLQRPEHGNAIPHLLDGNLRNRKSSLELSDVPVVLGDLPVCLSQPVGTIELGHEVAQFLAEFPEKHRKQVVFQQLSSASLLPISGGLARILSLVALRTPVSAQEMFALRAVDRPAEEGQRKPLSPVRTRAKFLLQAKPFIELENRLDAQVIDVCPLRVRDARALLPAPVIGNLAGKQRIVQDRSHLVTSQSETARNCTLKLTGGCPSKDLLGASTATALSSTTVKLWIGNASMSINGVQQPIDAQGTTPVIVEGRTLVPIRAVIEAFGGSAAWESSTRKVTATLGKDSLDLWIDKPQASLNGTTLAIDAANSAVVPVITNGRTMLPLRFVAESLGIDVQYDAMTRMITLTYSKSTVALPADGSNLLLGNPSNAVHDSSSSPDNYLMDSGYYVLSYNRDRGEPNWVSWYVGSSSLGSTPRKDDFRADSTLPAGWYQVQANGYSGSGFDRGHNCPSADRTSTVAANSSTFLMTNMIPQAPTNNQQTWNNFESYLRSLVTQGNEVYVVMGSYGIGGTGSSSYQTTIDSGHVTVPAYIWKVAVVLTDGTKDLSRITTSTRVIAIDTPNINSIDSKWQAYLTSVDAIEAATGYDLLSNVPVAIQKVIEAGGGWSLTVQTQKGDVL</sequence>
<comment type="caution">
    <text evidence="5">The sequence shown here is derived from an EMBL/GenBank/DDBJ whole genome shotgun (WGS) entry which is preliminary data.</text>
</comment>
<keyword evidence="6" id="KW-1185">Reference proteome</keyword>
<dbReference type="CDD" id="cd00091">
    <property type="entry name" value="NUC"/>
    <property type="match status" value="1"/>
</dbReference>
<feature type="domain" description="DNA/RNA non-specific endonuclease/pyrophosphatase/phosphodiesterase" evidence="4">
    <location>
        <begin position="430"/>
        <end position="640"/>
    </location>
</feature>
<dbReference type="InterPro" id="IPR044929">
    <property type="entry name" value="DNA/RNA_non-sp_Endonuclease_sf"/>
</dbReference>
<organism evidence="5 6">
    <name type="scientific">Candidatus Cryosericum terrychapinii</name>
    <dbReference type="NCBI Taxonomy" id="2290919"/>
    <lineage>
        <taxon>Bacteria</taxon>
        <taxon>Pseudomonadati</taxon>
        <taxon>Caldisericota/Cryosericota group</taxon>
        <taxon>Candidatus Cryosericota</taxon>
        <taxon>Candidatus Cryosericia</taxon>
        <taxon>Candidatus Cryosericales</taxon>
        <taxon>Candidatus Cryosericaceae</taxon>
        <taxon>Candidatus Cryosericum</taxon>
    </lineage>
</organism>
<keyword evidence="2" id="KW-0479">Metal-binding</keyword>
<dbReference type="Pfam" id="PF01223">
    <property type="entry name" value="Endonuclease_NS"/>
    <property type="match status" value="1"/>
</dbReference>
<dbReference type="EMBL" id="QXIS01000033">
    <property type="protein sequence ID" value="RIE05684.1"/>
    <property type="molecule type" value="Genomic_DNA"/>
</dbReference>
<evidence type="ECO:0000259" key="4">
    <source>
        <dbReference type="SMART" id="SM00892"/>
    </source>
</evidence>
<evidence type="ECO:0000313" key="6">
    <source>
        <dbReference type="Proteomes" id="UP000266328"/>
    </source>
</evidence>
<feature type="active site" description="Proton acceptor" evidence="1">
    <location>
        <position position="493"/>
    </location>
</feature>
<evidence type="ECO:0000256" key="1">
    <source>
        <dbReference type="PIRSR" id="PIRSR640255-1"/>
    </source>
</evidence>
<name>A0A398D3N5_9BACT</name>
<dbReference type="Gene3D" id="3.30.457.10">
    <property type="entry name" value="Copper amine oxidase-like, N-terminal domain"/>
    <property type="match status" value="1"/>
</dbReference>
<accession>A0A398D3N5</accession>
<dbReference type="GO" id="GO:0016787">
    <property type="term" value="F:hydrolase activity"/>
    <property type="evidence" value="ECO:0007669"/>
    <property type="project" value="InterPro"/>
</dbReference>
<dbReference type="AlphaFoldDB" id="A0A398D3N5"/>
<dbReference type="SMART" id="SM00892">
    <property type="entry name" value="Endonuclease_NS"/>
    <property type="match status" value="1"/>
</dbReference>
<dbReference type="InterPro" id="IPR001604">
    <property type="entry name" value="Endo_G_ENPP1-like_dom"/>
</dbReference>
<dbReference type="GO" id="GO:0046872">
    <property type="term" value="F:metal ion binding"/>
    <property type="evidence" value="ECO:0007669"/>
    <property type="project" value="UniProtKB-KW"/>
</dbReference>
<dbReference type="PANTHER" id="PTHR13966:SF5">
    <property type="entry name" value="ENDONUCLEASE G, MITOCHONDRIAL"/>
    <property type="match status" value="1"/>
</dbReference>
<dbReference type="InterPro" id="IPR020821">
    <property type="entry name" value="ENPP1-3/EXOG-like_nuc-like"/>
</dbReference>
<evidence type="ECO:0008006" key="7">
    <source>
        <dbReference type="Google" id="ProtNLM"/>
    </source>
</evidence>
<dbReference type="GO" id="GO:0003676">
    <property type="term" value="F:nucleic acid binding"/>
    <property type="evidence" value="ECO:0007669"/>
    <property type="project" value="InterPro"/>
</dbReference>
<protein>
    <recommendedName>
        <fullName evidence="7">DNA/RNA non-specific endonuclease</fullName>
    </recommendedName>
</protein>
<dbReference type="SMART" id="SM00477">
    <property type="entry name" value="NUC"/>
    <property type="match status" value="1"/>
</dbReference>
<dbReference type="InterPro" id="IPR036582">
    <property type="entry name" value="Mao_N_sf"/>
</dbReference>
<dbReference type="PANTHER" id="PTHR13966">
    <property type="entry name" value="ENDONUCLEASE RELATED"/>
    <property type="match status" value="1"/>
</dbReference>
<dbReference type="Pfam" id="PF07833">
    <property type="entry name" value="Cu_amine_oxidN1"/>
    <property type="match status" value="1"/>
</dbReference>
<dbReference type="Gene3D" id="3.40.570.10">
    <property type="entry name" value="Extracellular Endonuclease, subunit A"/>
    <property type="match status" value="1"/>
</dbReference>
<dbReference type="Proteomes" id="UP000266328">
    <property type="component" value="Unassembled WGS sequence"/>
</dbReference>
<dbReference type="InterPro" id="IPR040255">
    <property type="entry name" value="Non-specific_endonuclease"/>
</dbReference>
<dbReference type="GO" id="GO:0004519">
    <property type="term" value="F:endonuclease activity"/>
    <property type="evidence" value="ECO:0007669"/>
    <property type="project" value="TreeGrafter"/>
</dbReference>
<dbReference type="InterPro" id="IPR044925">
    <property type="entry name" value="His-Me_finger_sf"/>
</dbReference>
<proteinExistence type="predicted"/>
<evidence type="ECO:0000259" key="3">
    <source>
        <dbReference type="SMART" id="SM00477"/>
    </source>
</evidence>
<evidence type="ECO:0000313" key="5">
    <source>
        <dbReference type="EMBL" id="RIE05684.1"/>
    </source>
</evidence>
<gene>
    <name evidence="5" type="ORF">SMC7_05890</name>
</gene>
<dbReference type="SUPFAM" id="SSF54060">
    <property type="entry name" value="His-Me finger endonucleases"/>
    <property type="match status" value="1"/>
</dbReference>
<feature type="domain" description="ENPP1-3/EXOG-like endonuclease/phosphodiesterase" evidence="3">
    <location>
        <begin position="431"/>
        <end position="640"/>
    </location>
</feature>
<dbReference type="SUPFAM" id="SSF55383">
    <property type="entry name" value="Copper amine oxidase, domain N"/>
    <property type="match status" value="2"/>
</dbReference>